<dbReference type="STRING" id="285676.GA0070561_1313"/>
<feature type="region of interest" description="Disordered" evidence="1">
    <location>
        <begin position="1"/>
        <end position="23"/>
    </location>
</feature>
<dbReference type="Gene3D" id="2.60.120.260">
    <property type="entry name" value="Galactose-binding domain-like"/>
    <property type="match status" value="1"/>
</dbReference>
<name>A0A1C4US91_9ACTN</name>
<accession>A0A1C4US91</accession>
<feature type="domain" description="Immune inhibitor A-like metallopeptidase VEG" evidence="3">
    <location>
        <begin position="699"/>
        <end position="821"/>
    </location>
</feature>
<proteinExistence type="predicted"/>
<dbReference type="Pfam" id="PF20773">
    <property type="entry name" value="InhA-like_MAM"/>
    <property type="match status" value="1"/>
</dbReference>
<evidence type="ECO:0000256" key="1">
    <source>
        <dbReference type="SAM" id="MobiDB-lite"/>
    </source>
</evidence>
<sequence>MVGHANVLLPMPEKRSGMNHKPQSRARRRLLVALPAIALAATSLTVSGSAAAQSPSGTPLAVIGADEHYINYAEPEVQPDTTGREVKGKGGIYTPAAESARAFDQKHARGNPVTARQLAKDEAKSLKTGQNPRKFKKAPTTQTAKLLTLLVEFNDKANDDFTGVMVPKTVFEDRTCVPGTVQNGPKHNKIPDPARLPHEDNNSMWVPDFSPQHYNKMLYSKKGITERVRTDLKGPDGKKGIDLSGRTMHNMYLEMSKNAYTVDGQASPWITVPHSEGWYAANRCFQDETGAWVPGREQSMNGHPDNPAGAGRLATDAIDALVAKDPNFPWADYDIEDQADRDGDGNVFEPDGVIDHLVLVHAGQGKSRGGGAEGVYAVWAHSSTVAGGYTIPGTNLKASNYIVQPEDAGVGVFAHEFGHDLGLPDLYDTSGNADSDVDFWDLMASGSHSGEIFQALPTHMGIWDKWVLGWADPLTIRPGSNPREVKLGQTSRTPIDSEDGIKVDLPDKVTTLATPHSGTKMWHSNNDQEWADVKLSRSVDVPAAADSKFWMWNNYIIEEDWDYGFVELSTDGGTTWTEQKVYDEGGTVVTTPDGYPDPNGRMNDFGGKKYGLTGSTDGWRHDYVDLSAYAGTTVQVRLRLATDEAFEERNWFVDDFSVTGGGATTWSDDVEGGANGWTATGGTFVDTTGGGWKVSSGTEVHAQYYLAEWRNFDGFDKGLQYAYDTIYSHEAWKVDRISYNAPGMLVWYRDTALGDVNHVTGQMTALPSYGAKGGLLIVDSHFDPLRRTGEAAVKDPSVTDNLPSRPQSSNAAFTLQRTYPFTECLEAADEPYSAYCTKFKGLPPVKAFTDAKGWYPGIEMRDGAAYARDNDASVVLPSRDNAPYTTRVTNPDGSPAPEFYGVTLGGGAIVLGTGNPGDQGVNYGVSLTIKKAAGDNSSAMIYVTPAKK</sequence>
<reference evidence="4 5" key="1">
    <citation type="submission" date="2016-06" db="EMBL/GenBank/DDBJ databases">
        <authorList>
            <person name="Kjaerup R.B."/>
            <person name="Dalgaard T.S."/>
            <person name="Juul-Madsen H.R."/>
        </authorList>
    </citation>
    <scope>NUCLEOTIDE SEQUENCE [LARGE SCALE GENOMIC DNA]</scope>
    <source>
        <strain evidence="4 5">DSM 44871</strain>
    </source>
</reference>
<dbReference type="PANTHER" id="PTHR41775:SF1">
    <property type="entry name" value="PEPTIDASE M6-LIKE DOMAIN-CONTAINING PROTEIN"/>
    <property type="match status" value="1"/>
</dbReference>
<evidence type="ECO:0000259" key="2">
    <source>
        <dbReference type="Pfam" id="PF05547"/>
    </source>
</evidence>
<dbReference type="GO" id="GO:0006508">
    <property type="term" value="P:proteolysis"/>
    <property type="evidence" value="ECO:0007669"/>
    <property type="project" value="InterPro"/>
</dbReference>
<dbReference type="AlphaFoldDB" id="A0A1C4US91"/>
<dbReference type="EMBL" id="FMCR01000001">
    <property type="protein sequence ID" value="SCE74537.1"/>
    <property type="molecule type" value="Genomic_DNA"/>
</dbReference>
<feature type="domain" description="Peptidase M6-like" evidence="2">
    <location>
        <begin position="140"/>
        <end position="465"/>
    </location>
</feature>
<dbReference type="Pfam" id="PF20774">
    <property type="entry name" value="InhA-like_VEG"/>
    <property type="match status" value="1"/>
</dbReference>
<evidence type="ECO:0000313" key="4">
    <source>
        <dbReference type="EMBL" id="SCE74537.1"/>
    </source>
</evidence>
<evidence type="ECO:0000313" key="5">
    <source>
        <dbReference type="Proteomes" id="UP000198864"/>
    </source>
</evidence>
<dbReference type="InterPro" id="IPR048665">
    <property type="entry name" value="InhA-like_VEG"/>
</dbReference>
<dbReference type="InterPro" id="IPR008757">
    <property type="entry name" value="Peptidase_M6-like_domain"/>
</dbReference>
<evidence type="ECO:0000259" key="3">
    <source>
        <dbReference type="Pfam" id="PF20774"/>
    </source>
</evidence>
<gene>
    <name evidence="4" type="ORF">GA0070561_1313</name>
</gene>
<feature type="region of interest" description="Disordered" evidence="1">
    <location>
        <begin position="481"/>
        <end position="500"/>
    </location>
</feature>
<dbReference type="Proteomes" id="UP000198864">
    <property type="component" value="Unassembled WGS sequence"/>
</dbReference>
<dbReference type="NCBIfam" id="TIGR03296">
    <property type="entry name" value="M6dom_TIGR03296"/>
    <property type="match status" value="1"/>
</dbReference>
<dbReference type="Pfam" id="PF05547">
    <property type="entry name" value="Peptidase_M6"/>
    <property type="match status" value="1"/>
</dbReference>
<dbReference type="GO" id="GO:0008233">
    <property type="term" value="F:peptidase activity"/>
    <property type="evidence" value="ECO:0007669"/>
    <property type="project" value="InterPro"/>
</dbReference>
<dbReference type="SUPFAM" id="SSF55486">
    <property type="entry name" value="Metalloproteases ('zincins'), catalytic domain"/>
    <property type="match status" value="1"/>
</dbReference>
<protein>
    <submittedName>
        <fullName evidence="4">Immune inhibitor A</fullName>
    </submittedName>
</protein>
<dbReference type="PANTHER" id="PTHR41775">
    <property type="entry name" value="SECRETED PROTEIN-RELATED"/>
    <property type="match status" value="1"/>
</dbReference>
<organism evidence="4 5">
    <name type="scientific">Micromonospora saelicesensis</name>
    <dbReference type="NCBI Taxonomy" id="285676"/>
    <lineage>
        <taxon>Bacteria</taxon>
        <taxon>Bacillati</taxon>
        <taxon>Actinomycetota</taxon>
        <taxon>Actinomycetes</taxon>
        <taxon>Micromonosporales</taxon>
        <taxon>Micromonosporaceae</taxon>
        <taxon>Micromonospora</taxon>
    </lineage>
</organism>
<feature type="region of interest" description="Disordered" evidence="1">
    <location>
        <begin position="177"/>
        <end position="197"/>
    </location>
</feature>